<proteinExistence type="predicted"/>
<dbReference type="InterPro" id="IPR019201">
    <property type="entry name" value="DUF2065"/>
</dbReference>
<sequence>MWQELLIVLALLLVIEGIFPFLAPGRFRAALLELAKADDRLLRITGLISMLVGVGLLYLVK</sequence>
<evidence type="ECO:0000313" key="2">
    <source>
        <dbReference type="EMBL" id="MEY6431014.1"/>
    </source>
</evidence>
<dbReference type="PANTHER" id="PTHR38602:SF1">
    <property type="entry name" value="INNER MEMBRANE PROTEIN"/>
    <property type="match status" value="1"/>
</dbReference>
<accession>A0ABV4BAM6</accession>
<protein>
    <submittedName>
        <fullName evidence="2">DUF2065 domain-containing protein</fullName>
    </submittedName>
</protein>
<evidence type="ECO:0000256" key="1">
    <source>
        <dbReference type="SAM" id="Phobius"/>
    </source>
</evidence>
<keyword evidence="1" id="KW-0472">Membrane</keyword>
<keyword evidence="1" id="KW-0812">Transmembrane</keyword>
<keyword evidence="3" id="KW-1185">Reference proteome</keyword>
<comment type="caution">
    <text evidence="2">The sequence shown here is derived from an EMBL/GenBank/DDBJ whole genome shotgun (WGS) entry which is preliminary data.</text>
</comment>
<evidence type="ECO:0000313" key="3">
    <source>
        <dbReference type="Proteomes" id="UP001564408"/>
    </source>
</evidence>
<keyword evidence="1" id="KW-1133">Transmembrane helix</keyword>
<name>A0ABV4BAM6_9GAMM</name>
<dbReference type="PANTHER" id="PTHR38602">
    <property type="entry name" value="INNER MEMBRANE PROTEIN-RELATED"/>
    <property type="match status" value="1"/>
</dbReference>
<reference evidence="2 3" key="1">
    <citation type="submission" date="2024-05" db="EMBL/GenBank/DDBJ databases">
        <title>Genome Sequence and Characterization of the New Strain Purple Sulfur Bacterium of Genus Thioalkalicoccus.</title>
        <authorList>
            <person name="Bryantseva I.A."/>
            <person name="Kyndt J.A."/>
            <person name="Imhoff J.F."/>
        </authorList>
    </citation>
    <scope>NUCLEOTIDE SEQUENCE [LARGE SCALE GENOMIC DNA]</scope>
    <source>
        <strain evidence="2 3">Um2</strain>
    </source>
</reference>
<dbReference type="Pfam" id="PF09838">
    <property type="entry name" value="DUF2065"/>
    <property type="match status" value="1"/>
</dbReference>
<dbReference type="RefSeq" id="WP_369665389.1">
    <property type="nucleotide sequence ID" value="NZ_JBDKXB010000001.1"/>
</dbReference>
<organism evidence="2 3">
    <name type="scientific">Thioalkalicoccus limnaeus</name>
    <dbReference type="NCBI Taxonomy" id="120681"/>
    <lineage>
        <taxon>Bacteria</taxon>
        <taxon>Pseudomonadati</taxon>
        <taxon>Pseudomonadota</taxon>
        <taxon>Gammaproteobacteria</taxon>
        <taxon>Chromatiales</taxon>
        <taxon>Chromatiaceae</taxon>
        <taxon>Thioalkalicoccus</taxon>
    </lineage>
</organism>
<gene>
    <name evidence="2" type="ORF">ABC977_01170</name>
</gene>
<dbReference type="Proteomes" id="UP001564408">
    <property type="component" value="Unassembled WGS sequence"/>
</dbReference>
<feature type="transmembrane region" description="Helical" evidence="1">
    <location>
        <begin position="41"/>
        <end position="60"/>
    </location>
</feature>
<dbReference type="EMBL" id="JBDKXB010000001">
    <property type="protein sequence ID" value="MEY6431014.1"/>
    <property type="molecule type" value="Genomic_DNA"/>
</dbReference>